<feature type="region of interest" description="Disordered" evidence="6">
    <location>
        <begin position="404"/>
        <end position="423"/>
    </location>
</feature>
<evidence type="ECO:0000256" key="6">
    <source>
        <dbReference type="SAM" id="MobiDB-lite"/>
    </source>
</evidence>
<feature type="transmembrane region" description="Helical" evidence="7">
    <location>
        <begin position="208"/>
        <end position="228"/>
    </location>
</feature>
<name>A0A6A6K9K1_HEVBR</name>
<organism evidence="8 9">
    <name type="scientific">Hevea brasiliensis</name>
    <name type="common">Para rubber tree</name>
    <name type="synonym">Siphonia brasiliensis</name>
    <dbReference type="NCBI Taxonomy" id="3981"/>
    <lineage>
        <taxon>Eukaryota</taxon>
        <taxon>Viridiplantae</taxon>
        <taxon>Streptophyta</taxon>
        <taxon>Embryophyta</taxon>
        <taxon>Tracheophyta</taxon>
        <taxon>Spermatophyta</taxon>
        <taxon>Magnoliopsida</taxon>
        <taxon>eudicotyledons</taxon>
        <taxon>Gunneridae</taxon>
        <taxon>Pentapetalae</taxon>
        <taxon>rosids</taxon>
        <taxon>fabids</taxon>
        <taxon>Malpighiales</taxon>
        <taxon>Euphorbiaceae</taxon>
        <taxon>Crotonoideae</taxon>
        <taxon>Micrandreae</taxon>
        <taxon>Hevea</taxon>
    </lineage>
</organism>
<evidence type="ECO:0000313" key="8">
    <source>
        <dbReference type="EMBL" id="KAF2284688.1"/>
    </source>
</evidence>
<evidence type="ECO:0000313" key="9">
    <source>
        <dbReference type="Proteomes" id="UP000467840"/>
    </source>
</evidence>
<evidence type="ECO:0000256" key="7">
    <source>
        <dbReference type="SAM" id="Phobius"/>
    </source>
</evidence>
<feature type="transmembrane region" description="Helical" evidence="7">
    <location>
        <begin position="249"/>
        <end position="266"/>
    </location>
</feature>
<gene>
    <name evidence="8" type="ORF">GH714_029311</name>
</gene>
<dbReference type="GO" id="GO:0022857">
    <property type="term" value="F:transmembrane transporter activity"/>
    <property type="evidence" value="ECO:0007669"/>
    <property type="project" value="InterPro"/>
</dbReference>
<comment type="subcellular location">
    <subcellularLocation>
        <location evidence="1">Membrane</location>
        <topology evidence="1">Multi-pass membrane protein</topology>
    </subcellularLocation>
</comment>
<reference evidence="8 9" key="1">
    <citation type="journal article" date="2020" name="Mol. Plant">
        <title>The Chromosome-Based Rubber Tree Genome Provides New Insights into Spurge Genome Evolution and Rubber Biosynthesis.</title>
        <authorList>
            <person name="Liu J."/>
            <person name="Shi C."/>
            <person name="Shi C.C."/>
            <person name="Li W."/>
            <person name="Zhang Q.J."/>
            <person name="Zhang Y."/>
            <person name="Li K."/>
            <person name="Lu H.F."/>
            <person name="Shi C."/>
            <person name="Zhu S.T."/>
            <person name="Xiao Z.Y."/>
            <person name="Nan H."/>
            <person name="Yue Y."/>
            <person name="Zhu X.G."/>
            <person name="Wu Y."/>
            <person name="Hong X.N."/>
            <person name="Fan G.Y."/>
            <person name="Tong Y."/>
            <person name="Zhang D."/>
            <person name="Mao C.L."/>
            <person name="Liu Y.L."/>
            <person name="Hao S.J."/>
            <person name="Liu W.Q."/>
            <person name="Lv M.Q."/>
            <person name="Zhang H.B."/>
            <person name="Liu Y."/>
            <person name="Hu-Tang G.R."/>
            <person name="Wang J.P."/>
            <person name="Wang J.H."/>
            <person name="Sun Y.H."/>
            <person name="Ni S.B."/>
            <person name="Chen W.B."/>
            <person name="Zhang X.C."/>
            <person name="Jiao Y.N."/>
            <person name="Eichler E.E."/>
            <person name="Li G.H."/>
            <person name="Liu X."/>
            <person name="Gao L.Z."/>
        </authorList>
    </citation>
    <scope>NUCLEOTIDE SEQUENCE [LARGE SCALE GENOMIC DNA]</scope>
    <source>
        <strain evidence="9">cv. GT1</strain>
        <tissue evidence="8">Leaf</tissue>
    </source>
</reference>
<dbReference type="GO" id="GO:0016020">
    <property type="term" value="C:membrane"/>
    <property type="evidence" value="ECO:0007669"/>
    <property type="project" value="UniProtKB-SubCell"/>
</dbReference>
<evidence type="ECO:0000256" key="3">
    <source>
        <dbReference type="ARBA" id="ARBA00022692"/>
    </source>
</evidence>
<comment type="similarity">
    <text evidence="2">Belongs to the major facilitator superfamily. Proton-dependent oligopeptide transporter (POT/PTR) (TC 2.A.17) family.</text>
</comment>
<dbReference type="EMBL" id="JAAGAX010000018">
    <property type="protein sequence ID" value="KAF2284688.1"/>
    <property type="molecule type" value="Genomic_DNA"/>
</dbReference>
<keyword evidence="4 7" id="KW-1133">Transmembrane helix</keyword>
<dbReference type="InterPro" id="IPR036259">
    <property type="entry name" value="MFS_trans_sf"/>
</dbReference>
<dbReference type="Proteomes" id="UP000467840">
    <property type="component" value="Chromosome 12"/>
</dbReference>
<feature type="transmembrane region" description="Helical" evidence="7">
    <location>
        <begin position="292"/>
        <end position="310"/>
    </location>
</feature>
<keyword evidence="9" id="KW-1185">Reference proteome</keyword>
<feature type="transmembrane region" description="Helical" evidence="7">
    <location>
        <begin position="331"/>
        <end position="351"/>
    </location>
</feature>
<accession>A0A6A6K9K1</accession>
<evidence type="ECO:0000256" key="5">
    <source>
        <dbReference type="ARBA" id="ARBA00023136"/>
    </source>
</evidence>
<dbReference type="PANTHER" id="PTHR11654">
    <property type="entry name" value="OLIGOPEPTIDE TRANSPORTER-RELATED"/>
    <property type="match status" value="1"/>
</dbReference>
<feature type="transmembrane region" description="Helical" evidence="7">
    <location>
        <begin position="371"/>
        <end position="391"/>
    </location>
</feature>
<sequence length="423" mass="49110">MLLWFSTWLFPLHVKVRVFYLALVLVALGKAGKDPPFKAFLADQLPSDNEEQVFDRTNFWWGVLKFLGAAVSVFLLTRLSWKATFMISTILMAICNRNLNYPPTPTGYFMNERHEVQFSPRHRILRWMDKAAIKRSSSSDQEELPSTNESESESELCSVAEVKDAKRLLTLIPLWTTFLMYSLVQAAGNTFFIEQSDGMDFKVGSYNVPINLFFVLKSLTGDISSYLVDLLIPKQWTTQTQQRAQILKINAGMVFSILCCIVAWQVEVHRLQLIKKCGCWDSDNENRKIPMSVLWLVPQFFLLGFIEGLAEDGLREFFYNQVDKSMKLFETPFNGFVIGIGRFLIVFFILFRRSWFGDTINHSRLDKYFRLLAILSFCNLCFCGFVSYRYARLEGEQQPEIIQFQPQEPPIQEDAQDQERLQR</sequence>
<dbReference type="SUPFAM" id="SSF103473">
    <property type="entry name" value="MFS general substrate transporter"/>
    <property type="match status" value="1"/>
</dbReference>
<dbReference type="Gene3D" id="1.20.1250.20">
    <property type="entry name" value="MFS general substrate transporter like domains"/>
    <property type="match status" value="1"/>
</dbReference>
<feature type="transmembrane region" description="Helical" evidence="7">
    <location>
        <begin position="57"/>
        <end position="76"/>
    </location>
</feature>
<evidence type="ECO:0000256" key="2">
    <source>
        <dbReference type="ARBA" id="ARBA00005982"/>
    </source>
</evidence>
<evidence type="ECO:0000256" key="4">
    <source>
        <dbReference type="ARBA" id="ARBA00022989"/>
    </source>
</evidence>
<proteinExistence type="inferred from homology"/>
<keyword evidence="3 7" id="KW-0812">Transmembrane</keyword>
<dbReference type="AlphaFoldDB" id="A0A6A6K9K1"/>
<evidence type="ECO:0000256" key="1">
    <source>
        <dbReference type="ARBA" id="ARBA00004141"/>
    </source>
</evidence>
<dbReference type="InterPro" id="IPR000109">
    <property type="entry name" value="POT_fam"/>
</dbReference>
<keyword evidence="5 7" id="KW-0472">Membrane</keyword>
<comment type="caution">
    <text evidence="8">The sequence shown here is derived from an EMBL/GenBank/DDBJ whole genome shotgun (WGS) entry which is preliminary data.</text>
</comment>
<protein>
    <submittedName>
        <fullName evidence="8">Uncharacterized protein</fullName>
    </submittedName>
</protein>
<feature type="compositionally biased region" description="Low complexity" evidence="6">
    <location>
        <begin position="404"/>
        <end position="413"/>
    </location>
</feature>
<feature type="transmembrane region" description="Helical" evidence="7">
    <location>
        <begin position="168"/>
        <end position="188"/>
    </location>
</feature>
<dbReference type="Pfam" id="PF00854">
    <property type="entry name" value="PTR2"/>
    <property type="match status" value="1"/>
</dbReference>